<evidence type="ECO:0000256" key="8">
    <source>
        <dbReference type="ARBA" id="ARBA00023136"/>
    </source>
</evidence>
<name>A0A235ENG3_9BURK</name>
<feature type="transmembrane region" description="Helical" evidence="11">
    <location>
        <begin position="12"/>
        <end position="33"/>
    </location>
</feature>
<keyword evidence="7 11" id="KW-1133">Transmembrane helix</keyword>
<comment type="similarity">
    <text evidence="9">Belongs to the GSP H family.</text>
</comment>
<dbReference type="InterPro" id="IPR045584">
    <property type="entry name" value="Pilin-like"/>
</dbReference>
<dbReference type="Proteomes" id="UP000215441">
    <property type="component" value="Unassembled WGS sequence"/>
</dbReference>
<dbReference type="AlphaFoldDB" id="A0A235ENG3"/>
<dbReference type="OrthoDB" id="8481584at2"/>
<evidence type="ECO:0000256" key="5">
    <source>
        <dbReference type="ARBA" id="ARBA00022519"/>
    </source>
</evidence>
<dbReference type="Pfam" id="PF07963">
    <property type="entry name" value="N_methyl"/>
    <property type="match status" value="1"/>
</dbReference>
<organism evidence="13 14">
    <name type="scientific">Acidovorax kalamii</name>
    <dbReference type="NCBI Taxonomy" id="2004485"/>
    <lineage>
        <taxon>Bacteria</taxon>
        <taxon>Pseudomonadati</taxon>
        <taxon>Pseudomonadota</taxon>
        <taxon>Betaproteobacteria</taxon>
        <taxon>Burkholderiales</taxon>
        <taxon>Comamonadaceae</taxon>
        <taxon>Acidovorax</taxon>
    </lineage>
</organism>
<evidence type="ECO:0000256" key="6">
    <source>
        <dbReference type="ARBA" id="ARBA00022692"/>
    </source>
</evidence>
<dbReference type="SUPFAM" id="SSF54523">
    <property type="entry name" value="Pili subunits"/>
    <property type="match status" value="1"/>
</dbReference>
<feature type="domain" description="General secretion pathway GspH" evidence="12">
    <location>
        <begin position="46"/>
        <end position="142"/>
    </location>
</feature>
<keyword evidence="4" id="KW-0488">Methylation</keyword>
<evidence type="ECO:0000256" key="2">
    <source>
        <dbReference type="ARBA" id="ARBA00021549"/>
    </source>
</evidence>
<evidence type="ECO:0000313" key="13">
    <source>
        <dbReference type="EMBL" id="OYD50303.1"/>
    </source>
</evidence>
<dbReference type="GO" id="GO:0015628">
    <property type="term" value="P:protein secretion by the type II secretion system"/>
    <property type="evidence" value="ECO:0007669"/>
    <property type="project" value="InterPro"/>
</dbReference>
<keyword evidence="8 11" id="KW-0472">Membrane</keyword>
<keyword evidence="14" id="KW-1185">Reference proteome</keyword>
<dbReference type="NCBIfam" id="TIGR02532">
    <property type="entry name" value="IV_pilin_GFxxxE"/>
    <property type="match status" value="1"/>
</dbReference>
<evidence type="ECO:0000256" key="7">
    <source>
        <dbReference type="ARBA" id="ARBA00022989"/>
    </source>
</evidence>
<evidence type="ECO:0000313" key="14">
    <source>
        <dbReference type="Proteomes" id="UP000215441"/>
    </source>
</evidence>
<dbReference type="GO" id="GO:0015627">
    <property type="term" value="C:type II protein secretion system complex"/>
    <property type="evidence" value="ECO:0007669"/>
    <property type="project" value="InterPro"/>
</dbReference>
<reference evidence="13 14" key="1">
    <citation type="submission" date="2017-07" db="EMBL/GenBank/DDBJ databases">
        <title>Acidovorax KNDSW TSA 6 genome sequence and assembly.</title>
        <authorList>
            <person name="Mayilraj S."/>
        </authorList>
    </citation>
    <scope>NUCLEOTIDE SEQUENCE [LARGE SCALE GENOMIC DNA]</scope>
    <source>
        <strain evidence="13 14">KNDSW-TSA6</strain>
    </source>
</reference>
<dbReference type="RefSeq" id="WP_094288882.1">
    <property type="nucleotide sequence ID" value="NZ_NOIG01000006.1"/>
</dbReference>
<dbReference type="InterPro" id="IPR012902">
    <property type="entry name" value="N_methyl_site"/>
</dbReference>
<proteinExistence type="inferred from homology"/>
<dbReference type="GO" id="GO:0005886">
    <property type="term" value="C:plasma membrane"/>
    <property type="evidence" value="ECO:0007669"/>
    <property type="project" value="UniProtKB-SubCell"/>
</dbReference>
<sequence>MGAYRRASGFTLIELLVVFAVMALVVGLVPVAMDRMREGAQYRDVVRTMMGQLRSARDQAVASGQDVQFTVDIAQRRYGLGVDPVYGLPDTLQMKAVTAELEGDEPSTGKLSIRFLPSGGSSGGSVQILRRSGDGVRLRVDWLSGRVTQEAPIP</sequence>
<dbReference type="Gene3D" id="3.30.700.10">
    <property type="entry name" value="Glycoprotein, Type 4 Pilin"/>
    <property type="match status" value="1"/>
</dbReference>
<keyword evidence="5" id="KW-0997">Cell inner membrane</keyword>
<evidence type="ECO:0000259" key="12">
    <source>
        <dbReference type="Pfam" id="PF12019"/>
    </source>
</evidence>
<dbReference type="PROSITE" id="PS00409">
    <property type="entry name" value="PROKAR_NTER_METHYL"/>
    <property type="match status" value="1"/>
</dbReference>
<dbReference type="Pfam" id="PF12019">
    <property type="entry name" value="GspH"/>
    <property type="match status" value="1"/>
</dbReference>
<gene>
    <name evidence="13" type="primary">gspH</name>
    <name evidence="13" type="ORF">CBY09_09580</name>
</gene>
<comment type="subcellular location">
    <subcellularLocation>
        <location evidence="1">Cell inner membrane</location>
        <topology evidence="1">Single-pass membrane protein</topology>
    </subcellularLocation>
</comment>
<evidence type="ECO:0000256" key="10">
    <source>
        <dbReference type="ARBA" id="ARBA00030775"/>
    </source>
</evidence>
<keyword evidence="3" id="KW-1003">Cell membrane</keyword>
<accession>A0A235ENG3</accession>
<dbReference type="EMBL" id="NOIG01000006">
    <property type="protein sequence ID" value="OYD50303.1"/>
    <property type="molecule type" value="Genomic_DNA"/>
</dbReference>
<dbReference type="InterPro" id="IPR022346">
    <property type="entry name" value="T2SS_GspH"/>
</dbReference>
<evidence type="ECO:0000256" key="1">
    <source>
        <dbReference type="ARBA" id="ARBA00004377"/>
    </source>
</evidence>
<evidence type="ECO:0000256" key="9">
    <source>
        <dbReference type="ARBA" id="ARBA00025772"/>
    </source>
</evidence>
<evidence type="ECO:0000256" key="4">
    <source>
        <dbReference type="ARBA" id="ARBA00022481"/>
    </source>
</evidence>
<keyword evidence="6 11" id="KW-0812">Transmembrane</keyword>
<protein>
    <recommendedName>
        <fullName evidence="2">Type II secretion system protein H</fullName>
    </recommendedName>
    <alternativeName>
        <fullName evidence="10">General secretion pathway protein H</fullName>
    </alternativeName>
</protein>
<comment type="caution">
    <text evidence="13">The sequence shown here is derived from an EMBL/GenBank/DDBJ whole genome shotgun (WGS) entry which is preliminary data.</text>
</comment>
<evidence type="ECO:0000256" key="3">
    <source>
        <dbReference type="ARBA" id="ARBA00022475"/>
    </source>
</evidence>
<evidence type="ECO:0000256" key="11">
    <source>
        <dbReference type="SAM" id="Phobius"/>
    </source>
</evidence>